<accession>A0A5D3EF67</accession>
<dbReference type="InterPro" id="IPR005901">
    <property type="entry name" value="GLPGLI"/>
</dbReference>
<organism evidence="2 3">
    <name type="scientific">Bacteroides pyogenes</name>
    <dbReference type="NCBI Taxonomy" id="310300"/>
    <lineage>
        <taxon>Bacteria</taxon>
        <taxon>Pseudomonadati</taxon>
        <taxon>Bacteroidota</taxon>
        <taxon>Bacteroidia</taxon>
        <taxon>Bacteroidales</taxon>
        <taxon>Bacteroidaceae</taxon>
        <taxon>Bacteroides</taxon>
    </lineage>
</organism>
<proteinExistence type="predicted"/>
<sequence length="266" mass="30594">MKKIFLNVICLMASLCAWSQVAPFDNQKFNVLDSANYRFTYHLKFIPDSLHGMKTLDSEHVLLIGNKYSKFFNSQYAVKTDRTKSFQKNIDSRGIGDIEIIKNTQAGKMTVVQMNMTGKWEYEEAIPNIQWKITNEKKIIKGYQCQKAVCDYLGRTYEAWFTFAIPVNNGPWKFGNLPGFILDVSDVRGHYRFSCVGIEKSTQKEPIVKYSVKSERTNRIKLNKTMKRYHDNPVAFLKAMYGSNVSVRGGDGSKNVSFPYNPIELE</sequence>
<name>A0A5D3EF67_9BACE</name>
<protein>
    <submittedName>
        <fullName evidence="2">GLPGLI family protein</fullName>
    </submittedName>
</protein>
<comment type="caution">
    <text evidence="2">The sequence shown here is derived from an EMBL/GenBank/DDBJ whole genome shotgun (WGS) entry which is preliminary data.</text>
</comment>
<evidence type="ECO:0000313" key="3">
    <source>
        <dbReference type="Proteomes" id="UP000324383"/>
    </source>
</evidence>
<dbReference type="RefSeq" id="WP_148730376.1">
    <property type="nucleotide sequence ID" value="NZ_JADRGE010000007.1"/>
</dbReference>
<gene>
    <name evidence="2" type="ORF">FNJ60_06085</name>
</gene>
<dbReference type="AlphaFoldDB" id="A0A5D3EF67"/>
<feature type="signal peptide" evidence="1">
    <location>
        <begin position="1"/>
        <end position="19"/>
    </location>
</feature>
<keyword evidence="3" id="KW-1185">Reference proteome</keyword>
<dbReference type="NCBIfam" id="TIGR01200">
    <property type="entry name" value="GLPGLI"/>
    <property type="match status" value="1"/>
</dbReference>
<dbReference type="Proteomes" id="UP000324383">
    <property type="component" value="Unassembled WGS sequence"/>
</dbReference>
<dbReference type="Pfam" id="PF22252">
    <property type="entry name" value="PNGase_F-II_N"/>
    <property type="match status" value="1"/>
</dbReference>
<dbReference type="EMBL" id="VKLW01000010">
    <property type="protein sequence ID" value="TYK34091.1"/>
    <property type="molecule type" value="Genomic_DNA"/>
</dbReference>
<keyword evidence="1" id="KW-0732">Signal</keyword>
<feature type="chain" id="PRO_5030116285" evidence="1">
    <location>
        <begin position="20"/>
        <end position="266"/>
    </location>
</feature>
<reference evidence="2 3" key="1">
    <citation type="submission" date="2019-07" db="EMBL/GenBank/DDBJ databases">
        <title>Draft Genome Sequences of Bacteroides pyogenes Strains Isolated from the Uterus Holstein Dairy Cows with Metritis.</title>
        <authorList>
            <person name="Cunha F."/>
            <person name="Galvao K.N."/>
            <person name="Jeon S.J."/>
            <person name="Jeong K.C."/>
        </authorList>
    </citation>
    <scope>NUCLEOTIDE SEQUENCE [LARGE SCALE GENOMIC DNA]</scope>
    <source>
        <strain evidence="2 3">KG-31</strain>
    </source>
</reference>
<evidence type="ECO:0000256" key="1">
    <source>
        <dbReference type="SAM" id="SignalP"/>
    </source>
</evidence>
<evidence type="ECO:0000313" key="2">
    <source>
        <dbReference type="EMBL" id="TYK34091.1"/>
    </source>
</evidence>